<proteinExistence type="predicted"/>
<sequence length="87" mass="9196">MSKHLASVLTTVNAPHSVQLDDATLAHCLADLDLAKKHPGHVSTFFGEVSPALQIEFAAEHQILAPDLKAFAAAFSAWSGESYPLAA</sequence>
<reference evidence="1 2" key="1">
    <citation type="submission" date="2014-02" db="EMBL/GenBank/DDBJ databases">
        <title>Aquamicrobium defluvii Genome sequencing.</title>
        <authorList>
            <person name="Wang X."/>
        </authorList>
    </citation>
    <scope>NUCLEOTIDE SEQUENCE [LARGE SCALE GENOMIC DNA]</scope>
    <source>
        <strain evidence="1 2">W13Z1</strain>
    </source>
</reference>
<dbReference type="Proteomes" id="UP000019849">
    <property type="component" value="Unassembled WGS sequence"/>
</dbReference>
<comment type="caution">
    <text evidence="1">The sequence shown here is derived from an EMBL/GenBank/DDBJ whole genome shotgun (WGS) entry which is preliminary data.</text>
</comment>
<organism evidence="1 2">
    <name type="scientific">Aquamicrobium defluvii</name>
    <dbReference type="NCBI Taxonomy" id="69279"/>
    <lineage>
        <taxon>Bacteria</taxon>
        <taxon>Pseudomonadati</taxon>
        <taxon>Pseudomonadota</taxon>
        <taxon>Alphaproteobacteria</taxon>
        <taxon>Hyphomicrobiales</taxon>
        <taxon>Phyllobacteriaceae</taxon>
        <taxon>Aquamicrobium</taxon>
    </lineage>
</organism>
<dbReference type="HOGENOM" id="CLU_174069_0_0_5"/>
<dbReference type="PATRIC" id="fig|69279.3.peg.2976"/>
<dbReference type="EMBL" id="JENY01000020">
    <property type="protein sequence ID" value="EXL04906.1"/>
    <property type="molecule type" value="Genomic_DNA"/>
</dbReference>
<evidence type="ECO:0000313" key="2">
    <source>
        <dbReference type="Proteomes" id="UP000019849"/>
    </source>
</evidence>
<evidence type="ECO:0000313" key="1">
    <source>
        <dbReference type="EMBL" id="EXL04906.1"/>
    </source>
</evidence>
<protein>
    <submittedName>
        <fullName evidence="1">Uncharacterized protein</fullName>
    </submittedName>
</protein>
<dbReference type="eggNOG" id="ENOG5033IGU">
    <property type="taxonomic scope" value="Bacteria"/>
</dbReference>
<gene>
    <name evidence="1" type="ORF">BG36_09400</name>
</gene>
<accession>A0A011UFJ1</accession>
<name>A0A011UFJ1_9HYPH</name>
<dbReference type="AlphaFoldDB" id="A0A011UFJ1"/>